<name>A0ABW5ZS73_9FLAO</name>
<organism evidence="2 3">
    <name type="scientific">Psychroserpens luteus</name>
    <dbReference type="NCBI Taxonomy" id="1434066"/>
    <lineage>
        <taxon>Bacteria</taxon>
        <taxon>Pseudomonadati</taxon>
        <taxon>Bacteroidota</taxon>
        <taxon>Flavobacteriia</taxon>
        <taxon>Flavobacteriales</taxon>
        <taxon>Flavobacteriaceae</taxon>
        <taxon>Psychroserpens</taxon>
    </lineage>
</organism>
<dbReference type="InterPro" id="IPR021331">
    <property type="entry name" value="Hva1_TUDOR"/>
</dbReference>
<dbReference type="Pfam" id="PF11160">
    <property type="entry name" value="Hva1_TUDOR"/>
    <property type="match status" value="1"/>
</dbReference>
<comment type="caution">
    <text evidence="2">The sequence shown here is derived from an EMBL/GenBank/DDBJ whole genome shotgun (WGS) entry which is preliminary data.</text>
</comment>
<dbReference type="EMBL" id="JBHUOS010000008">
    <property type="protein sequence ID" value="MFD2915840.1"/>
    <property type="molecule type" value="Genomic_DNA"/>
</dbReference>
<dbReference type="RefSeq" id="WP_194509275.1">
    <property type="nucleotide sequence ID" value="NZ_JADILU010000007.1"/>
</dbReference>
<sequence length="70" mass="7864">MIKKGTQVKWNWGNSTASGKVQDTYTKKVTKTIKGNEVTRNGEEGNKALYIQQEDGDCVLKSESEVERID</sequence>
<dbReference type="Proteomes" id="UP001597548">
    <property type="component" value="Unassembled WGS sequence"/>
</dbReference>
<gene>
    <name evidence="2" type="ORF">ACFS29_09335</name>
</gene>
<feature type="domain" description="Hypervirulence associated protein TUDOR" evidence="1">
    <location>
        <begin position="5"/>
        <end position="66"/>
    </location>
</feature>
<proteinExistence type="predicted"/>
<reference evidence="3" key="1">
    <citation type="journal article" date="2019" name="Int. J. Syst. Evol. Microbiol.">
        <title>The Global Catalogue of Microorganisms (GCM) 10K type strain sequencing project: providing services to taxonomists for standard genome sequencing and annotation.</title>
        <authorList>
            <consortium name="The Broad Institute Genomics Platform"/>
            <consortium name="The Broad Institute Genome Sequencing Center for Infectious Disease"/>
            <person name="Wu L."/>
            <person name="Ma J."/>
        </authorList>
    </citation>
    <scope>NUCLEOTIDE SEQUENCE [LARGE SCALE GENOMIC DNA]</scope>
    <source>
        <strain evidence="3">KCTC 32514</strain>
    </source>
</reference>
<evidence type="ECO:0000313" key="3">
    <source>
        <dbReference type="Proteomes" id="UP001597548"/>
    </source>
</evidence>
<keyword evidence="3" id="KW-1185">Reference proteome</keyword>
<accession>A0ABW5ZS73</accession>
<protein>
    <submittedName>
        <fullName evidence="2">DUF2945 domain-containing protein</fullName>
    </submittedName>
</protein>
<evidence type="ECO:0000313" key="2">
    <source>
        <dbReference type="EMBL" id="MFD2915840.1"/>
    </source>
</evidence>
<evidence type="ECO:0000259" key="1">
    <source>
        <dbReference type="Pfam" id="PF11160"/>
    </source>
</evidence>